<dbReference type="EMBL" id="JAVRJZ010000008">
    <property type="protein sequence ID" value="KAK2719464.1"/>
    <property type="molecule type" value="Genomic_DNA"/>
</dbReference>
<feature type="region of interest" description="Disordered" evidence="5">
    <location>
        <begin position="1"/>
        <end position="122"/>
    </location>
</feature>
<dbReference type="GO" id="GO:0003723">
    <property type="term" value="F:RNA binding"/>
    <property type="evidence" value="ECO:0007669"/>
    <property type="project" value="TreeGrafter"/>
</dbReference>
<organism evidence="6 7">
    <name type="scientific">Artemia franciscana</name>
    <name type="common">Brine shrimp</name>
    <name type="synonym">Artemia sanfranciscana</name>
    <dbReference type="NCBI Taxonomy" id="6661"/>
    <lineage>
        <taxon>Eukaryota</taxon>
        <taxon>Metazoa</taxon>
        <taxon>Ecdysozoa</taxon>
        <taxon>Arthropoda</taxon>
        <taxon>Crustacea</taxon>
        <taxon>Branchiopoda</taxon>
        <taxon>Anostraca</taxon>
        <taxon>Artemiidae</taxon>
        <taxon>Artemia</taxon>
    </lineage>
</organism>
<name>A0AA88I164_ARTSF</name>
<dbReference type="InterPro" id="IPR006973">
    <property type="entry name" value="Cwf_Cwc_15"/>
</dbReference>
<evidence type="ECO:0000256" key="2">
    <source>
        <dbReference type="ARBA" id="ARBA00022664"/>
    </source>
</evidence>
<dbReference type="Proteomes" id="UP001187531">
    <property type="component" value="Unassembled WGS sequence"/>
</dbReference>
<gene>
    <name evidence="6" type="ORF">QYM36_005076</name>
</gene>
<keyword evidence="3" id="KW-0508">mRNA splicing</keyword>
<evidence type="ECO:0000256" key="4">
    <source>
        <dbReference type="SAM" id="Coils"/>
    </source>
</evidence>
<evidence type="ECO:0000256" key="1">
    <source>
        <dbReference type="ARBA" id="ARBA00006644"/>
    </source>
</evidence>
<evidence type="ECO:0000256" key="5">
    <source>
        <dbReference type="SAM" id="MobiDB-lite"/>
    </source>
</evidence>
<dbReference type="GO" id="GO:0045292">
    <property type="term" value="P:mRNA cis splicing, via spliceosome"/>
    <property type="evidence" value="ECO:0007669"/>
    <property type="project" value="TreeGrafter"/>
</dbReference>
<keyword evidence="7" id="KW-1185">Reference proteome</keyword>
<comment type="caution">
    <text evidence="6">The sequence shown here is derived from an EMBL/GenBank/DDBJ whole genome shotgun (WGS) entry which is preliminary data.</text>
</comment>
<comment type="similarity">
    <text evidence="1">Belongs to the CWC15 family.</text>
</comment>
<feature type="compositionally biased region" description="Basic and acidic residues" evidence="5">
    <location>
        <begin position="48"/>
        <end position="83"/>
    </location>
</feature>
<evidence type="ECO:0000313" key="6">
    <source>
        <dbReference type="EMBL" id="KAK2719464.1"/>
    </source>
</evidence>
<protein>
    <submittedName>
        <fullName evidence="6">Uncharacterized protein</fullName>
    </submittedName>
</protein>
<evidence type="ECO:0000256" key="3">
    <source>
        <dbReference type="ARBA" id="ARBA00023187"/>
    </source>
</evidence>
<keyword evidence="4" id="KW-0175">Coiled coil</keyword>
<proteinExistence type="inferred from homology"/>
<dbReference type="PANTHER" id="PTHR12718">
    <property type="entry name" value="CELL CYCLE CONTROL PROTEIN CWF15"/>
    <property type="match status" value="1"/>
</dbReference>
<accession>A0AA88I164</accession>
<dbReference type="AlphaFoldDB" id="A0AA88I164"/>
<feature type="coiled-coil region" evidence="4">
    <location>
        <begin position="125"/>
        <end position="152"/>
    </location>
</feature>
<sequence>MTTAARPTFDPAKGGKNDLSALSKQYSSRDLPGHTKLKYREPGQGTNEEVRSRDFRRDLEERERVASRDKERGRGAERDRRAIEPAPAAKRSRQEAIQASIDADDRDSDSDSSDSDEDDTAELMAELARIKAERAAEAIRKEEQQRRHEEQIRTENLLQGNPLLQYASTATKADFRVKRRWDDDVVFKNCSRSEPEKKDKIFINDSLRSEFHRRFMENILSD</sequence>
<reference evidence="6" key="1">
    <citation type="submission" date="2023-07" db="EMBL/GenBank/DDBJ databases">
        <title>Chromosome-level genome assembly of Artemia franciscana.</title>
        <authorList>
            <person name="Jo E."/>
        </authorList>
    </citation>
    <scope>NUCLEOTIDE SEQUENCE</scope>
    <source>
        <tissue evidence="6">Whole body</tissue>
    </source>
</reference>
<evidence type="ECO:0000313" key="7">
    <source>
        <dbReference type="Proteomes" id="UP001187531"/>
    </source>
</evidence>
<dbReference type="Pfam" id="PF04889">
    <property type="entry name" value="Cwf_Cwc_15"/>
    <property type="match status" value="1"/>
</dbReference>
<dbReference type="PANTHER" id="PTHR12718:SF2">
    <property type="entry name" value="SPLICEOSOME-ASSOCIATED PROTEIN CWC15 HOMOLOG"/>
    <property type="match status" value="1"/>
</dbReference>
<feature type="compositionally biased region" description="Acidic residues" evidence="5">
    <location>
        <begin position="102"/>
        <end position="121"/>
    </location>
</feature>
<dbReference type="GO" id="GO:0071013">
    <property type="term" value="C:catalytic step 2 spliceosome"/>
    <property type="evidence" value="ECO:0007669"/>
    <property type="project" value="TreeGrafter"/>
</dbReference>
<keyword evidence="2" id="KW-0507">mRNA processing</keyword>